<accession>A0ABV9DGP7</accession>
<evidence type="ECO:0000256" key="5">
    <source>
        <dbReference type="ARBA" id="ARBA00023136"/>
    </source>
</evidence>
<feature type="transmembrane region" description="Helical" evidence="6">
    <location>
        <begin position="48"/>
        <end position="71"/>
    </location>
</feature>
<comment type="subcellular location">
    <subcellularLocation>
        <location evidence="1">Cell membrane</location>
        <topology evidence="1">Multi-pass membrane protein</topology>
    </subcellularLocation>
</comment>
<dbReference type="RefSeq" id="WP_390294302.1">
    <property type="nucleotide sequence ID" value="NZ_JBHSFU010000004.1"/>
</dbReference>
<comment type="caution">
    <text evidence="7">The sequence shown here is derived from an EMBL/GenBank/DDBJ whole genome shotgun (WGS) entry which is preliminary data.</text>
</comment>
<evidence type="ECO:0000256" key="1">
    <source>
        <dbReference type="ARBA" id="ARBA00004651"/>
    </source>
</evidence>
<feature type="transmembrane region" description="Helical" evidence="6">
    <location>
        <begin position="175"/>
        <end position="195"/>
    </location>
</feature>
<evidence type="ECO:0000313" key="7">
    <source>
        <dbReference type="EMBL" id="MFC4558016.1"/>
    </source>
</evidence>
<name>A0ABV9DGP7_9BACI</name>
<keyword evidence="5 6" id="KW-0472">Membrane</keyword>
<dbReference type="InterPro" id="IPR050833">
    <property type="entry name" value="Poly_Biosynth_Transport"/>
</dbReference>
<dbReference type="EMBL" id="JBHSFU010000004">
    <property type="protein sequence ID" value="MFC4558016.1"/>
    <property type="molecule type" value="Genomic_DNA"/>
</dbReference>
<feature type="transmembrane region" description="Helical" evidence="6">
    <location>
        <begin position="12"/>
        <end position="36"/>
    </location>
</feature>
<dbReference type="CDD" id="cd13128">
    <property type="entry name" value="MATE_Wzx_like"/>
    <property type="match status" value="1"/>
</dbReference>
<feature type="transmembrane region" description="Helical" evidence="6">
    <location>
        <begin position="360"/>
        <end position="381"/>
    </location>
</feature>
<feature type="transmembrane region" description="Helical" evidence="6">
    <location>
        <begin position="297"/>
        <end position="317"/>
    </location>
</feature>
<dbReference type="PANTHER" id="PTHR30250">
    <property type="entry name" value="PST FAMILY PREDICTED COLANIC ACID TRANSPORTER"/>
    <property type="match status" value="1"/>
</dbReference>
<feature type="transmembrane region" description="Helical" evidence="6">
    <location>
        <begin position="238"/>
        <end position="260"/>
    </location>
</feature>
<keyword evidence="3 6" id="KW-0812">Transmembrane</keyword>
<sequence>MSRQNSFMRNSFLTITRQVLSIIIGLLSMIIIARYLGPEGQGSYSLIILIPTMLYTFLNIGIEVSTVYYVGKKTVSLNDGYKTNLFLSLALSFIGIIAGLIVIFGFSEKFAGIDQTLLLLILIVLPLYMLKQFLQSIFQAKQDFTAFNSVLILGQGSILIFVTIFLVLFDLGLGFALLSYGLGQLVALITVLYLLKKKYGLWINKGKFSKQHYKNSIKYGLKSHLSNIMSFLNYRLDILLIGFFLNATSVGFYTIAVSIAEKLWILSKSISAVLFPRIASSNDEDDKNNITSMVSRMVFAISAVGGVVLFFISGFLIELLFGNEYGASIEPFKILLPGIVLGSMARLISNDIAGRGKPEINMYTSICMVITNVILNILLIPKYGIEGAAYATTVTYTVNWIIKVIIFKRLTGLKLNSFILVNQKDLQLIGKIVRKYTGRVREGN</sequence>
<reference evidence="8" key="1">
    <citation type="journal article" date="2019" name="Int. J. Syst. Evol. Microbiol.">
        <title>The Global Catalogue of Microorganisms (GCM) 10K type strain sequencing project: providing services to taxonomists for standard genome sequencing and annotation.</title>
        <authorList>
            <consortium name="The Broad Institute Genomics Platform"/>
            <consortium name="The Broad Institute Genome Sequencing Center for Infectious Disease"/>
            <person name="Wu L."/>
            <person name="Ma J."/>
        </authorList>
    </citation>
    <scope>NUCLEOTIDE SEQUENCE [LARGE SCALE GENOMIC DNA]</scope>
    <source>
        <strain evidence="8">CGMCC 4.7426</strain>
    </source>
</reference>
<gene>
    <name evidence="7" type="ORF">ACFO3D_07320</name>
</gene>
<keyword evidence="8" id="KW-1185">Reference proteome</keyword>
<feature type="transmembrane region" description="Helical" evidence="6">
    <location>
        <begin position="150"/>
        <end position="169"/>
    </location>
</feature>
<evidence type="ECO:0000256" key="4">
    <source>
        <dbReference type="ARBA" id="ARBA00022989"/>
    </source>
</evidence>
<evidence type="ECO:0000256" key="2">
    <source>
        <dbReference type="ARBA" id="ARBA00022475"/>
    </source>
</evidence>
<organism evidence="7 8">
    <name type="scientific">Virgibacillus kekensis</name>
    <dbReference type="NCBI Taxonomy" id="202261"/>
    <lineage>
        <taxon>Bacteria</taxon>
        <taxon>Bacillati</taxon>
        <taxon>Bacillota</taxon>
        <taxon>Bacilli</taxon>
        <taxon>Bacillales</taxon>
        <taxon>Bacillaceae</taxon>
        <taxon>Virgibacillus</taxon>
    </lineage>
</organism>
<feature type="transmembrane region" description="Helical" evidence="6">
    <location>
        <begin position="112"/>
        <end position="130"/>
    </location>
</feature>
<dbReference type="InterPro" id="IPR002797">
    <property type="entry name" value="Polysacc_synth"/>
</dbReference>
<dbReference type="PANTHER" id="PTHR30250:SF11">
    <property type="entry name" value="O-ANTIGEN TRANSPORTER-RELATED"/>
    <property type="match status" value="1"/>
</dbReference>
<proteinExistence type="predicted"/>
<dbReference type="Pfam" id="PF01943">
    <property type="entry name" value="Polysacc_synt"/>
    <property type="match status" value="1"/>
</dbReference>
<dbReference type="Proteomes" id="UP001595989">
    <property type="component" value="Unassembled WGS sequence"/>
</dbReference>
<keyword evidence="2" id="KW-1003">Cell membrane</keyword>
<feature type="transmembrane region" description="Helical" evidence="6">
    <location>
        <begin position="83"/>
        <end position="106"/>
    </location>
</feature>
<evidence type="ECO:0000256" key="6">
    <source>
        <dbReference type="SAM" id="Phobius"/>
    </source>
</evidence>
<evidence type="ECO:0000256" key="3">
    <source>
        <dbReference type="ARBA" id="ARBA00022692"/>
    </source>
</evidence>
<feature type="transmembrane region" description="Helical" evidence="6">
    <location>
        <begin position="387"/>
        <end position="406"/>
    </location>
</feature>
<protein>
    <submittedName>
        <fullName evidence="7">Flippase</fullName>
    </submittedName>
</protein>
<evidence type="ECO:0000313" key="8">
    <source>
        <dbReference type="Proteomes" id="UP001595989"/>
    </source>
</evidence>
<keyword evidence="4 6" id="KW-1133">Transmembrane helix</keyword>